<dbReference type="GO" id="GO:0004180">
    <property type="term" value="F:carboxypeptidase activity"/>
    <property type="evidence" value="ECO:0007669"/>
    <property type="project" value="UniProtKB-KW"/>
</dbReference>
<dbReference type="Proteomes" id="UP001601059">
    <property type="component" value="Unassembled WGS sequence"/>
</dbReference>
<keyword evidence="5" id="KW-0862">Zinc</keyword>
<keyword evidence="8" id="KW-0732">Signal</keyword>
<evidence type="ECO:0000256" key="1">
    <source>
        <dbReference type="ARBA" id="ARBA00001947"/>
    </source>
</evidence>
<feature type="signal peptide" evidence="8">
    <location>
        <begin position="1"/>
        <end position="21"/>
    </location>
</feature>
<dbReference type="PANTHER" id="PTHR11705">
    <property type="entry name" value="PROTEASE FAMILY M14 CARBOXYPEPTIDASE A,B"/>
    <property type="match status" value="1"/>
</dbReference>
<evidence type="ECO:0000259" key="9">
    <source>
        <dbReference type="PROSITE" id="PS52035"/>
    </source>
</evidence>
<keyword evidence="3" id="KW-0645">Protease</keyword>
<evidence type="ECO:0000256" key="2">
    <source>
        <dbReference type="ARBA" id="ARBA00005988"/>
    </source>
</evidence>
<feature type="chain" id="PRO_5046244671" evidence="8">
    <location>
        <begin position="22"/>
        <end position="329"/>
    </location>
</feature>
<evidence type="ECO:0000256" key="7">
    <source>
        <dbReference type="PROSITE-ProRule" id="PRU01379"/>
    </source>
</evidence>
<dbReference type="SUPFAM" id="SSF53187">
    <property type="entry name" value="Zn-dependent exopeptidases"/>
    <property type="match status" value="1"/>
</dbReference>
<dbReference type="EMBL" id="JBIACK010000013">
    <property type="protein sequence ID" value="MFE8703156.1"/>
    <property type="molecule type" value="Genomic_DNA"/>
</dbReference>
<keyword evidence="10" id="KW-0121">Carboxypeptidase</keyword>
<evidence type="ECO:0000313" key="11">
    <source>
        <dbReference type="Proteomes" id="UP001601059"/>
    </source>
</evidence>
<dbReference type="SMART" id="SM00631">
    <property type="entry name" value="Zn_pept"/>
    <property type="match status" value="1"/>
</dbReference>
<feature type="domain" description="Peptidase M14" evidence="9">
    <location>
        <begin position="30"/>
        <end position="324"/>
    </location>
</feature>
<dbReference type="InterPro" id="IPR000834">
    <property type="entry name" value="Peptidase_M14"/>
</dbReference>
<keyword evidence="11" id="KW-1185">Reference proteome</keyword>
<accession>A0ABW6KG58</accession>
<evidence type="ECO:0000313" key="10">
    <source>
        <dbReference type="EMBL" id="MFE8703156.1"/>
    </source>
</evidence>
<organism evidence="10 11">
    <name type="scientific">Cytobacillus spartinae</name>
    <dbReference type="NCBI Taxonomy" id="3299023"/>
    <lineage>
        <taxon>Bacteria</taxon>
        <taxon>Bacillati</taxon>
        <taxon>Bacillota</taxon>
        <taxon>Bacilli</taxon>
        <taxon>Bacillales</taxon>
        <taxon>Bacillaceae</taxon>
        <taxon>Cytobacillus</taxon>
    </lineage>
</organism>
<evidence type="ECO:0000256" key="6">
    <source>
        <dbReference type="ARBA" id="ARBA00023049"/>
    </source>
</evidence>
<dbReference type="PRINTS" id="PR00765">
    <property type="entry name" value="CRBOXYPTASEA"/>
</dbReference>
<feature type="active site" description="Proton donor/acceptor" evidence="7">
    <location>
        <position position="291"/>
    </location>
</feature>
<evidence type="ECO:0000256" key="8">
    <source>
        <dbReference type="SAM" id="SignalP"/>
    </source>
</evidence>
<comment type="cofactor">
    <cofactor evidence="1">
        <name>Zn(2+)</name>
        <dbReference type="ChEBI" id="CHEBI:29105"/>
    </cofactor>
</comment>
<dbReference type="RefSeq" id="WP_389363442.1">
    <property type="nucleotide sequence ID" value="NZ_JBIACK010000013.1"/>
</dbReference>
<comment type="caution">
    <text evidence="10">The sequence shown here is derived from an EMBL/GenBank/DDBJ whole genome shotgun (WGS) entry which is preliminary data.</text>
</comment>
<dbReference type="Gene3D" id="3.40.630.10">
    <property type="entry name" value="Zn peptidases"/>
    <property type="match status" value="1"/>
</dbReference>
<gene>
    <name evidence="10" type="ORF">ACFYKX_21475</name>
</gene>
<evidence type="ECO:0000256" key="3">
    <source>
        <dbReference type="ARBA" id="ARBA00022670"/>
    </source>
</evidence>
<keyword evidence="4" id="KW-0378">Hydrolase</keyword>
<protein>
    <submittedName>
        <fullName evidence="10">M14 family zinc carboxypeptidase</fullName>
    </submittedName>
</protein>
<sequence>MFKVLLLVVSMMFIHPLLAFANEGIVNPYQVYTYDTLKKDLLELQGKFPSSIQVKTIGKTPFGREIYATRLGRGKQNILLIGTHHGREWMTTSLLMEMLEQYAGAYHSKKQYGPYSTGVLDDVSIWFVPMLNPDGVEIQQGNLHRFPPHYQKKIKALNKNLDDFTRWKANGLGVDLNRQYPAGWNELKSEPSEPSFQFYKGEAPLEAKEVKVLTNFTKKISPLIAVPYHSSGRMIFWKYKNGVNMDRDHSLAKKVSSLTNYELDEPPDNATGGGYTDWFITTFKRPALTIEICPLVENTSPPLSVFHEEWERNKYVGLLLANEAKDIKD</sequence>
<evidence type="ECO:0000256" key="4">
    <source>
        <dbReference type="ARBA" id="ARBA00022801"/>
    </source>
</evidence>
<reference evidence="10 11" key="1">
    <citation type="submission" date="2024-08" db="EMBL/GenBank/DDBJ databases">
        <title>Two novel Cytobacillus novel species.</title>
        <authorList>
            <person name="Liu G."/>
        </authorList>
    </citation>
    <scope>NUCLEOTIDE SEQUENCE [LARGE SCALE GENOMIC DNA]</scope>
    <source>
        <strain evidence="10 11">FJAT-54145</strain>
    </source>
</reference>
<comment type="similarity">
    <text evidence="2 7">Belongs to the peptidase M14 family.</text>
</comment>
<evidence type="ECO:0000256" key="5">
    <source>
        <dbReference type="ARBA" id="ARBA00022833"/>
    </source>
</evidence>
<dbReference type="PANTHER" id="PTHR11705:SF143">
    <property type="entry name" value="SLL0236 PROTEIN"/>
    <property type="match status" value="1"/>
</dbReference>
<proteinExistence type="inferred from homology"/>
<dbReference type="Pfam" id="PF00246">
    <property type="entry name" value="Peptidase_M14"/>
    <property type="match status" value="1"/>
</dbReference>
<dbReference type="PROSITE" id="PS52035">
    <property type="entry name" value="PEPTIDASE_M14"/>
    <property type="match status" value="1"/>
</dbReference>
<name>A0ABW6KG58_9BACI</name>
<keyword evidence="6" id="KW-0482">Metalloprotease</keyword>